<keyword evidence="2" id="KW-1185">Reference proteome</keyword>
<dbReference type="AlphaFoldDB" id="A0A1M5ITL0"/>
<dbReference type="Proteomes" id="UP000184516">
    <property type="component" value="Unassembled WGS sequence"/>
</dbReference>
<dbReference type="PRINTS" id="PR00411">
    <property type="entry name" value="PNDRDTASEI"/>
</dbReference>
<dbReference type="EMBL" id="FQWB01000003">
    <property type="protein sequence ID" value="SHG31647.1"/>
    <property type="molecule type" value="Genomic_DNA"/>
</dbReference>
<organism evidence="1 2">
    <name type="scientific">Flavobacterium fluvii</name>
    <dbReference type="NCBI Taxonomy" id="468056"/>
    <lineage>
        <taxon>Bacteria</taxon>
        <taxon>Pseudomonadati</taxon>
        <taxon>Bacteroidota</taxon>
        <taxon>Flavobacteriia</taxon>
        <taxon>Flavobacteriales</taxon>
        <taxon>Flavobacteriaceae</taxon>
        <taxon>Flavobacterium</taxon>
    </lineage>
</organism>
<name>A0A1M5ITL0_9FLAO</name>
<protein>
    <submittedName>
        <fullName evidence="1">Phytoene dehydrogenase-related protein</fullName>
    </submittedName>
</protein>
<dbReference type="RefSeq" id="WP_073369924.1">
    <property type="nucleotide sequence ID" value="NZ_FQWB01000003.1"/>
</dbReference>
<dbReference type="Gene3D" id="3.50.50.60">
    <property type="entry name" value="FAD/NAD(P)-binding domain"/>
    <property type="match status" value="2"/>
</dbReference>
<dbReference type="Pfam" id="PF13450">
    <property type="entry name" value="NAD_binding_8"/>
    <property type="match status" value="1"/>
</dbReference>
<reference evidence="2" key="1">
    <citation type="submission" date="2016-11" db="EMBL/GenBank/DDBJ databases">
        <authorList>
            <person name="Varghese N."/>
            <person name="Submissions S."/>
        </authorList>
    </citation>
    <scope>NUCLEOTIDE SEQUENCE [LARGE SCALE GENOMIC DNA]</scope>
    <source>
        <strain evidence="2">DSM 19978</strain>
    </source>
</reference>
<dbReference type="PANTHER" id="PTHR10668:SF105">
    <property type="entry name" value="DEHYDROGENASE-RELATED"/>
    <property type="match status" value="1"/>
</dbReference>
<evidence type="ECO:0000313" key="2">
    <source>
        <dbReference type="Proteomes" id="UP000184516"/>
    </source>
</evidence>
<dbReference type="PANTHER" id="PTHR10668">
    <property type="entry name" value="PHYTOENE DEHYDROGENASE"/>
    <property type="match status" value="1"/>
</dbReference>
<sequence length="477" mass="50845">MSKKDFDAIVVGSGPNGLSAAITMQKAGLSVLIVEAKPTIGGGMRTAELTLPGFKHDICSAIHPMAMGSPFFANLPLHEHGLEFVHAPLPAAHPFDNGKAAILSRSIEETALSLGKDGKAYLDLVQPLVESWPKIVDDTLGPLGIPKHPLLLAQFGLKAMQPASWIAKSFETEKAKGLWAGMTAHSIQPLTNYSSAAIGMVLSAVGHLHGWPIPKGGSQSIADALASYFISLGGKIETNFLVKSLDQLPSSDAVLFDVTPKQLLQIAGEKFSPLYKWQLGRYRYGMGVFKIDWALDGAIPFTASECNKAATVHLGNTFNEIAAGEQLASSGGHPEKPFVLLAQQSLFDSTRAPKGKHTAWAYCHVPNGSTVDMTAAIENQVERFAPGFKDQILAKNVMNSSQIEAYNPNYIGGDINGGIIDIGQLFTRPALRLSPYRTSAKGIYICSSSTPPGGGVHGMCGYHAAKTALEDVFNIEI</sequence>
<evidence type="ECO:0000313" key="1">
    <source>
        <dbReference type="EMBL" id="SHG31647.1"/>
    </source>
</evidence>
<proteinExistence type="predicted"/>
<gene>
    <name evidence="1" type="ORF">SAMN05443549_103233</name>
</gene>
<dbReference type="STRING" id="468056.SAMN05443549_103233"/>
<dbReference type="OrthoDB" id="9778740at2"/>
<dbReference type="InterPro" id="IPR036188">
    <property type="entry name" value="FAD/NAD-bd_sf"/>
</dbReference>
<dbReference type="SUPFAM" id="SSF51905">
    <property type="entry name" value="FAD/NAD(P)-binding domain"/>
    <property type="match status" value="1"/>
</dbReference>
<accession>A0A1M5ITL0</accession>